<proteinExistence type="predicted"/>
<dbReference type="AlphaFoldDB" id="A0A1R2BKK2"/>
<evidence type="ECO:0000313" key="1">
    <source>
        <dbReference type="EMBL" id="OMJ77297.1"/>
    </source>
</evidence>
<keyword evidence="2" id="KW-1185">Reference proteome</keyword>
<evidence type="ECO:0000313" key="2">
    <source>
        <dbReference type="Proteomes" id="UP000187209"/>
    </source>
</evidence>
<accession>A0A1R2BKK2</accession>
<name>A0A1R2BKK2_9CILI</name>
<gene>
    <name evidence="1" type="ORF">SteCoe_23120</name>
</gene>
<dbReference type="Proteomes" id="UP000187209">
    <property type="component" value="Unassembled WGS sequence"/>
</dbReference>
<sequence length="213" mass="23794">MCKLNILCKQQDGQCNCYQKNHRSLVNSQSQNGLLSSILNFIKDQPEIIKSLSETSKIPIDEVLASFSSINQASIDDSYIKDETNTHYGIADLQINILSDIPNRIIVGKSFPIMAEVVNKSIVKVDLSEPETFQVVLVGKNDGLDKLVVAEEVTRGIALFRKIVINQEISQCALVVRIKGKSEITQFCQDIKIKSRGLKEKNLKKFKADKILA</sequence>
<reference evidence="1 2" key="1">
    <citation type="submission" date="2016-11" db="EMBL/GenBank/DDBJ databases">
        <title>The macronuclear genome of Stentor coeruleus: a giant cell with tiny introns.</title>
        <authorList>
            <person name="Slabodnick M."/>
            <person name="Ruby J.G."/>
            <person name="Reiff S.B."/>
            <person name="Swart E.C."/>
            <person name="Gosai S."/>
            <person name="Prabakaran S."/>
            <person name="Witkowska E."/>
            <person name="Larue G.E."/>
            <person name="Fisher S."/>
            <person name="Freeman R.M."/>
            <person name="Gunawardena J."/>
            <person name="Chu W."/>
            <person name="Stover N.A."/>
            <person name="Gregory B.D."/>
            <person name="Nowacki M."/>
            <person name="Derisi J."/>
            <person name="Roy S.W."/>
            <person name="Marshall W.F."/>
            <person name="Sood P."/>
        </authorList>
    </citation>
    <scope>NUCLEOTIDE SEQUENCE [LARGE SCALE GENOMIC DNA]</scope>
    <source>
        <strain evidence="1">WM001</strain>
    </source>
</reference>
<protein>
    <submittedName>
        <fullName evidence="1">Uncharacterized protein</fullName>
    </submittedName>
</protein>
<comment type="caution">
    <text evidence="1">The sequence shown here is derived from an EMBL/GenBank/DDBJ whole genome shotgun (WGS) entry which is preliminary data.</text>
</comment>
<dbReference type="EMBL" id="MPUH01000582">
    <property type="protein sequence ID" value="OMJ77297.1"/>
    <property type="molecule type" value="Genomic_DNA"/>
</dbReference>
<organism evidence="1 2">
    <name type="scientific">Stentor coeruleus</name>
    <dbReference type="NCBI Taxonomy" id="5963"/>
    <lineage>
        <taxon>Eukaryota</taxon>
        <taxon>Sar</taxon>
        <taxon>Alveolata</taxon>
        <taxon>Ciliophora</taxon>
        <taxon>Postciliodesmatophora</taxon>
        <taxon>Heterotrichea</taxon>
        <taxon>Heterotrichida</taxon>
        <taxon>Stentoridae</taxon>
        <taxon>Stentor</taxon>
    </lineage>
</organism>